<dbReference type="Proteomes" id="UP000315200">
    <property type="component" value="Unassembled WGS sequence"/>
</dbReference>
<comment type="caution">
    <text evidence="2">The sequence shown here is derived from an EMBL/GenBank/DDBJ whole genome shotgun (WGS) entry which is preliminary data.</text>
</comment>
<name>A0A829WFX4_9FIRM</name>
<gene>
    <name evidence="2" type="ORF">Ccl03g_45670</name>
    <name evidence="3" type="ORF">Ccl03g_49120</name>
</gene>
<dbReference type="EMBL" id="BJLB01000001">
    <property type="protein sequence ID" value="GEA39199.1"/>
    <property type="molecule type" value="Genomic_DNA"/>
</dbReference>
<reference evidence="2 4" key="1">
    <citation type="submission" date="2019-06" db="EMBL/GenBank/DDBJ databases">
        <title>Draft genome sequence of [Clostridium] clostridioforme NBRC 113352.</title>
        <authorList>
            <person name="Miura T."/>
            <person name="Furukawa M."/>
            <person name="Shimamura M."/>
            <person name="Ohyama Y."/>
            <person name="Yamazoe A."/>
            <person name="Kawasaki H."/>
        </authorList>
    </citation>
    <scope>NUCLEOTIDE SEQUENCE [LARGE SCALE GENOMIC DNA]</scope>
    <source>
        <strain evidence="2 4">NBRC 113352</strain>
    </source>
</reference>
<dbReference type="AlphaFoldDB" id="A0A829WFX4"/>
<dbReference type="RefSeq" id="WP_141267830.1">
    <property type="nucleotide sequence ID" value="NZ_BJLB01000001.1"/>
</dbReference>
<protein>
    <submittedName>
        <fullName evidence="2">Uncharacterized protein</fullName>
    </submittedName>
</protein>
<accession>A0A829WFX4</accession>
<organism evidence="2 4">
    <name type="scientific">Enterocloster clostridioformis</name>
    <dbReference type="NCBI Taxonomy" id="1531"/>
    <lineage>
        <taxon>Bacteria</taxon>
        <taxon>Bacillati</taxon>
        <taxon>Bacillota</taxon>
        <taxon>Clostridia</taxon>
        <taxon>Lachnospirales</taxon>
        <taxon>Lachnospiraceae</taxon>
        <taxon>Enterocloster</taxon>
    </lineage>
</organism>
<feature type="transmembrane region" description="Helical" evidence="1">
    <location>
        <begin position="12"/>
        <end position="29"/>
    </location>
</feature>
<dbReference type="EMBL" id="BJLB01000001">
    <property type="protein sequence ID" value="GEA38854.1"/>
    <property type="molecule type" value="Genomic_DNA"/>
</dbReference>
<keyword evidence="1" id="KW-0472">Membrane</keyword>
<evidence type="ECO:0000256" key="1">
    <source>
        <dbReference type="SAM" id="Phobius"/>
    </source>
</evidence>
<keyword evidence="1" id="KW-0812">Transmembrane</keyword>
<keyword evidence="1" id="KW-1133">Transmembrane helix</keyword>
<evidence type="ECO:0000313" key="4">
    <source>
        <dbReference type="Proteomes" id="UP000315200"/>
    </source>
</evidence>
<sequence length="113" mass="12602">MSNKKIKVFSHVAAAVVLFVFFLLAFWIYQKGIDRAAEQAVEKVMEEMQQQAEEGQENSGSVTIYMNDGTVWGYFGEVTVVSDGTDGSQPEIELHRAWLVGSTAEEYQMEGGE</sequence>
<evidence type="ECO:0000313" key="3">
    <source>
        <dbReference type="EMBL" id="GEA39199.1"/>
    </source>
</evidence>
<proteinExistence type="predicted"/>
<evidence type="ECO:0000313" key="2">
    <source>
        <dbReference type="EMBL" id="GEA38854.1"/>
    </source>
</evidence>